<dbReference type="Proteomes" id="UP000076881">
    <property type="component" value="Unassembled WGS sequence"/>
</dbReference>
<evidence type="ECO:0000256" key="6">
    <source>
        <dbReference type="SAM" id="MobiDB-lite"/>
    </source>
</evidence>
<keyword evidence="2 8" id="KW-0121">Carboxypeptidase</keyword>
<feature type="signal peptide" evidence="7">
    <location>
        <begin position="1"/>
        <end position="19"/>
    </location>
</feature>
<name>A0A168JJW8_CORDF</name>
<protein>
    <submittedName>
        <fullName evidence="8">Peptidase S10, serine carboxypeptidase</fullName>
    </submittedName>
</protein>
<dbReference type="InterPro" id="IPR001563">
    <property type="entry name" value="Peptidase_S10"/>
</dbReference>
<evidence type="ECO:0000256" key="3">
    <source>
        <dbReference type="ARBA" id="ARBA00022670"/>
    </source>
</evidence>
<reference evidence="8 9" key="1">
    <citation type="journal article" date="2016" name="Genome Biol. Evol.">
        <title>Divergent and convergent evolution of fungal pathogenicity.</title>
        <authorList>
            <person name="Shang Y."/>
            <person name="Xiao G."/>
            <person name="Zheng P."/>
            <person name="Cen K."/>
            <person name="Zhan S."/>
            <person name="Wang C."/>
        </authorList>
    </citation>
    <scope>NUCLEOTIDE SEQUENCE [LARGE SCALE GENOMIC DNA]</scope>
    <source>
        <strain evidence="8 9">RCEF 1005</strain>
    </source>
</reference>
<keyword evidence="3" id="KW-0645">Protease</keyword>
<gene>
    <name evidence="8" type="ORF">LEL_00086</name>
</gene>
<comment type="caution">
    <text evidence="8">The sequence shown here is derived from an EMBL/GenBank/DDBJ whole genome shotgun (WGS) entry which is preliminary data.</text>
</comment>
<accession>A0A168JJW8</accession>
<evidence type="ECO:0000313" key="9">
    <source>
        <dbReference type="Proteomes" id="UP000076881"/>
    </source>
</evidence>
<keyword evidence="7" id="KW-0732">Signal</keyword>
<sequence length="581" mass="63848">MVAIHRLSSLLVGLGTAVAQFVPAPKGLTNVTGYADVAVRYKQVPTGICELNPDVKSFSGYADVAEDQHSFFWFFEAREVDPREAPLTIWINGGPGSSSMIGLFEELGPCRVDNVGKVYDNPHSWSRASNLLFVDQPTQVGFSYSVPVPGMVNDDTGEIIVLPNNTCPGNSNGTCGTYSLPYANLTANSTVNAAPNMWRTLQGFMGAFPQYARQGVHFATESYGGHYGPIFNDYFVKQNEKNITGAASIDLRSVLIGNGWVHPITHYQAFYNFTVSPGNTYDFSPYNKTIQDKLFDNLYGPGKCIDGLEECARNGDDKQCRTADGFCADNVETFLGRYANRDEYDIRELNPDTFPYGFYRDYLNRADVLDAIGAFTNFTGFSAAVGAAFTSTGDDGRGVGAIEALQDLVRHDVNVALYAGDADYNCNWLGFQKVAEMVDVPGWSRAGFANLSTSDGKVHAQVKQSRKFSFTRFYESGHEVPFYQPLASLEFFERVVNGRDIATGKVNVTSKCFYRSKGTAESTFREGNATVQWEVTPQNLTYDTDTNGPGAPWPKSGGGNASPARRGKFARNFKQAILRRQ</sequence>
<evidence type="ECO:0000256" key="2">
    <source>
        <dbReference type="ARBA" id="ARBA00022645"/>
    </source>
</evidence>
<dbReference type="PANTHER" id="PTHR11802">
    <property type="entry name" value="SERINE PROTEASE FAMILY S10 SERINE CARBOXYPEPTIDASE"/>
    <property type="match status" value="1"/>
</dbReference>
<dbReference type="STRING" id="1081108.A0A168JJW8"/>
<dbReference type="EMBL" id="AZHF01000001">
    <property type="protein sequence ID" value="OAA80541.1"/>
    <property type="molecule type" value="Genomic_DNA"/>
</dbReference>
<dbReference type="GO" id="GO:0000324">
    <property type="term" value="C:fungal-type vacuole"/>
    <property type="evidence" value="ECO:0007669"/>
    <property type="project" value="TreeGrafter"/>
</dbReference>
<feature type="chain" id="PRO_5007898151" evidence="7">
    <location>
        <begin position="20"/>
        <end position="581"/>
    </location>
</feature>
<keyword evidence="9" id="KW-1185">Reference proteome</keyword>
<evidence type="ECO:0000313" key="8">
    <source>
        <dbReference type="EMBL" id="OAA80541.1"/>
    </source>
</evidence>
<dbReference type="GO" id="GO:0006508">
    <property type="term" value="P:proteolysis"/>
    <property type="evidence" value="ECO:0007669"/>
    <property type="project" value="UniProtKB-KW"/>
</dbReference>
<proteinExistence type="inferred from homology"/>
<evidence type="ECO:0000256" key="4">
    <source>
        <dbReference type="ARBA" id="ARBA00022801"/>
    </source>
</evidence>
<dbReference type="OrthoDB" id="443318at2759"/>
<dbReference type="GO" id="GO:0004185">
    <property type="term" value="F:serine-type carboxypeptidase activity"/>
    <property type="evidence" value="ECO:0007669"/>
    <property type="project" value="InterPro"/>
</dbReference>
<evidence type="ECO:0000256" key="1">
    <source>
        <dbReference type="ARBA" id="ARBA00009431"/>
    </source>
</evidence>
<dbReference type="InterPro" id="IPR029058">
    <property type="entry name" value="AB_hydrolase_fold"/>
</dbReference>
<keyword evidence="5" id="KW-0325">Glycoprotein</keyword>
<dbReference type="SUPFAM" id="SSF53474">
    <property type="entry name" value="alpha/beta-Hydrolases"/>
    <property type="match status" value="1"/>
</dbReference>
<keyword evidence="4" id="KW-0378">Hydrolase</keyword>
<dbReference type="Pfam" id="PF00450">
    <property type="entry name" value="Peptidase_S10"/>
    <property type="match status" value="1"/>
</dbReference>
<evidence type="ECO:0000256" key="7">
    <source>
        <dbReference type="SAM" id="SignalP"/>
    </source>
</evidence>
<evidence type="ECO:0000256" key="5">
    <source>
        <dbReference type="ARBA" id="ARBA00023180"/>
    </source>
</evidence>
<dbReference type="PRINTS" id="PR00724">
    <property type="entry name" value="CRBOXYPTASEC"/>
</dbReference>
<dbReference type="PANTHER" id="PTHR11802:SF64">
    <property type="entry name" value="CARBOXYPEPTIDASE"/>
    <property type="match status" value="1"/>
</dbReference>
<organism evidence="8 9">
    <name type="scientific">Akanthomyces lecanii RCEF 1005</name>
    <dbReference type="NCBI Taxonomy" id="1081108"/>
    <lineage>
        <taxon>Eukaryota</taxon>
        <taxon>Fungi</taxon>
        <taxon>Dikarya</taxon>
        <taxon>Ascomycota</taxon>
        <taxon>Pezizomycotina</taxon>
        <taxon>Sordariomycetes</taxon>
        <taxon>Hypocreomycetidae</taxon>
        <taxon>Hypocreales</taxon>
        <taxon>Cordycipitaceae</taxon>
        <taxon>Akanthomyces</taxon>
        <taxon>Cordyceps confragosa</taxon>
    </lineage>
</organism>
<comment type="similarity">
    <text evidence="1">Belongs to the peptidase S10 family.</text>
</comment>
<dbReference type="Gene3D" id="3.40.50.1820">
    <property type="entry name" value="alpha/beta hydrolase"/>
    <property type="match status" value="1"/>
</dbReference>
<dbReference type="AlphaFoldDB" id="A0A168JJW8"/>
<feature type="region of interest" description="Disordered" evidence="6">
    <location>
        <begin position="540"/>
        <end position="567"/>
    </location>
</feature>